<keyword evidence="10 14" id="KW-0472">Membrane</keyword>
<feature type="binding site" evidence="13">
    <location>
        <position position="254"/>
    </location>
    <ligand>
        <name>Mg(2+)</name>
        <dbReference type="ChEBI" id="CHEBI:18420"/>
    </ligand>
</feature>
<evidence type="ECO:0000256" key="10">
    <source>
        <dbReference type="ARBA" id="ARBA00023136"/>
    </source>
</evidence>
<dbReference type="InterPro" id="IPR023299">
    <property type="entry name" value="ATPase_P-typ_cyto_dom_N"/>
</dbReference>
<evidence type="ECO:0000259" key="15">
    <source>
        <dbReference type="Pfam" id="PF16212"/>
    </source>
</evidence>
<evidence type="ECO:0000256" key="6">
    <source>
        <dbReference type="ARBA" id="ARBA00022840"/>
    </source>
</evidence>
<feature type="binding site" evidence="12">
    <location>
        <position position="257"/>
    </location>
    <ligand>
        <name>ATP</name>
        <dbReference type="ChEBI" id="CHEBI:30616"/>
    </ligand>
</feature>
<dbReference type="InterPro" id="IPR036412">
    <property type="entry name" value="HAD-like_sf"/>
</dbReference>
<feature type="transmembrane region" description="Helical" evidence="14">
    <location>
        <begin position="457"/>
        <end position="478"/>
    </location>
</feature>
<dbReference type="InterPro" id="IPR006539">
    <property type="entry name" value="P-type_ATPase_IV"/>
</dbReference>
<evidence type="ECO:0000256" key="4">
    <source>
        <dbReference type="ARBA" id="ARBA00022723"/>
    </source>
</evidence>
<dbReference type="PANTHER" id="PTHR24092">
    <property type="entry name" value="PROBABLE PHOSPHOLIPID-TRANSPORTING ATPASE"/>
    <property type="match status" value="1"/>
</dbReference>
<dbReference type="InterPro" id="IPR023214">
    <property type="entry name" value="HAD_sf"/>
</dbReference>
<dbReference type="GO" id="GO:0016887">
    <property type="term" value="F:ATP hydrolysis activity"/>
    <property type="evidence" value="ECO:0007669"/>
    <property type="project" value="InterPro"/>
</dbReference>
<feature type="binding site" evidence="12">
    <location>
        <position position="228"/>
    </location>
    <ligand>
        <name>ATP</name>
        <dbReference type="ChEBI" id="CHEBI:30616"/>
    </ligand>
</feature>
<feature type="domain" description="P-type ATPase C-terminal" evidence="15">
    <location>
        <begin position="280"/>
        <end position="531"/>
    </location>
</feature>
<feature type="binding site" evidence="12">
    <location>
        <position position="131"/>
    </location>
    <ligand>
        <name>ATP</name>
        <dbReference type="ChEBI" id="CHEBI:30616"/>
    </ligand>
</feature>
<dbReference type="Proteomes" id="UP000886520">
    <property type="component" value="Chromosome 17"/>
</dbReference>
<feature type="transmembrane region" description="Helical" evidence="14">
    <location>
        <begin position="311"/>
        <end position="334"/>
    </location>
</feature>
<keyword evidence="3 14" id="KW-0812">Transmembrane</keyword>
<keyword evidence="17" id="KW-1185">Reference proteome</keyword>
<feature type="binding site" evidence="12">
    <location>
        <position position="132"/>
    </location>
    <ligand>
        <name>ATP</name>
        <dbReference type="ChEBI" id="CHEBI:30616"/>
    </ligand>
</feature>
<organism evidence="16 17">
    <name type="scientific">Adiantum capillus-veneris</name>
    <name type="common">Maidenhair fern</name>
    <dbReference type="NCBI Taxonomy" id="13818"/>
    <lineage>
        <taxon>Eukaryota</taxon>
        <taxon>Viridiplantae</taxon>
        <taxon>Streptophyta</taxon>
        <taxon>Embryophyta</taxon>
        <taxon>Tracheophyta</taxon>
        <taxon>Polypodiopsida</taxon>
        <taxon>Polypodiidae</taxon>
        <taxon>Polypodiales</taxon>
        <taxon>Pteridineae</taxon>
        <taxon>Pteridaceae</taxon>
        <taxon>Vittarioideae</taxon>
        <taxon>Adiantum</taxon>
    </lineage>
</organism>
<proteinExistence type="inferred from homology"/>
<dbReference type="GO" id="GO:0045332">
    <property type="term" value="P:phospholipid translocation"/>
    <property type="evidence" value="ECO:0007669"/>
    <property type="project" value="TreeGrafter"/>
</dbReference>
<dbReference type="FunFam" id="3.40.50.1000:FF:000014">
    <property type="entry name" value="Phospholipid-transporting ATPase"/>
    <property type="match status" value="1"/>
</dbReference>
<dbReference type="PANTHER" id="PTHR24092:SF218">
    <property type="entry name" value="PHOSPHOLIPID-TRANSPORTING ATPASE"/>
    <property type="match status" value="1"/>
</dbReference>
<dbReference type="Gene3D" id="3.40.50.1000">
    <property type="entry name" value="HAD superfamily/HAD-like"/>
    <property type="match status" value="1"/>
</dbReference>
<evidence type="ECO:0000256" key="13">
    <source>
        <dbReference type="PIRSR" id="PIRSR606539-3"/>
    </source>
</evidence>
<evidence type="ECO:0000313" key="17">
    <source>
        <dbReference type="Proteomes" id="UP000886520"/>
    </source>
</evidence>
<comment type="cofactor">
    <cofactor evidence="13">
        <name>Mg(2+)</name>
        <dbReference type="ChEBI" id="CHEBI:18420"/>
    </cofactor>
</comment>
<dbReference type="Pfam" id="PF13246">
    <property type="entry name" value="Cation_ATPase"/>
    <property type="match status" value="1"/>
</dbReference>
<evidence type="ECO:0000256" key="8">
    <source>
        <dbReference type="ARBA" id="ARBA00022967"/>
    </source>
</evidence>
<name>A0A9D4ZBQ9_ADICA</name>
<evidence type="ECO:0000256" key="9">
    <source>
        <dbReference type="ARBA" id="ARBA00022989"/>
    </source>
</evidence>
<dbReference type="EMBL" id="JABFUD020000017">
    <property type="protein sequence ID" value="KAI5067765.1"/>
    <property type="molecule type" value="Genomic_DNA"/>
</dbReference>
<comment type="catalytic activity">
    <reaction evidence="11 14">
        <text>ATP + H2O + phospholipidSide 1 = ADP + phosphate + phospholipidSide 2.</text>
        <dbReference type="EC" id="7.6.2.1"/>
    </reaction>
</comment>
<gene>
    <name evidence="16" type="ORF">GOP47_0018293</name>
</gene>
<dbReference type="GO" id="GO:0000287">
    <property type="term" value="F:magnesium ion binding"/>
    <property type="evidence" value="ECO:0007669"/>
    <property type="project" value="UniProtKB-UniRule"/>
</dbReference>
<feature type="binding site" evidence="13">
    <location>
        <position position="258"/>
    </location>
    <ligand>
        <name>Mg(2+)</name>
        <dbReference type="ChEBI" id="CHEBI:18420"/>
    </ligand>
</feature>
<dbReference type="NCBIfam" id="TIGR01652">
    <property type="entry name" value="ATPase-Plipid"/>
    <property type="match status" value="1"/>
</dbReference>
<feature type="binding site" evidence="12">
    <location>
        <position position="133"/>
    </location>
    <ligand>
        <name>ATP</name>
        <dbReference type="ChEBI" id="CHEBI:30616"/>
    </ligand>
</feature>
<evidence type="ECO:0000313" key="16">
    <source>
        <dbReference type="EMBL" id="KAI5067765.1"/>
    </source>
</evidence>
<evidence type="ECO:0000256" key="2">
    <source>
        <dbReference type="ARBA" id="ARBA00008109"/>
    </source>
</evidence>
<evidence type="ECO:0000256" key="11">
    <source>
        <dbReference type="ARBA" id="ARBA00034036"/>
    </source>
</evidence>
<sequence>MSIICKSSDGRIKLYCKGADTAILKRLAKDQGGIAEISVKHMEEFAHAGFRTLCIAEREIDEAEFQSWASRFRVASVALDDRDEKLAEAADSIEREMVLLGVTAVEDKLQDGVQETVTLLAQAGIKLWVLTGDKLETAVAIGLACKLLVDSMHLFLLCESALNSVPQMLHNMLDEARQRAHARTSSGVDASDMAVIIEGDSLSVALEENNRMNFLELCQECRTVVCCRVSPLQKALVTQLVKENNLAVTLAIGDGANDVAMIRAAHIGIGISGREGMAAVLASDYAIGQFRFLARLLLIHGRWSYKRNKLLVMYAFYKNIVCVMGHCYLAFYSGLSAQSLYPTALISTYNLFWTSLPTMVLSTLDQDVHQLTAESNPQLYAETQGEKIQSFFKEAGYWFLSGFWHSVVVFFFPLASIETMGGNGMLNGIFNLGVAAYTLCVVIVNLKIVFCTNSFTVLSIFVVWIVSVLSYFIFLPVISLMGQTIGSFNDLSDVGFKLYSSASFWLLLLLGVFTAFLPDWTFSKLLRQCTPEDYQICQEIEHGWRDGLYSENSGFVGPLVRRPPEGSEERNSQDSAMLELVSFPTRKVRPSQSDSEELPSRRRMTWREVLSEVELESISRAEMEQGWARRVSNGFEVVTRHSDVTTVPRPLEEGPLPVLRLRTA</sequence>
<accession>A0A9D4ZBQ9</accession>
<dbReference type="AlphaFoldDB" id="A0A9D4ZBQ9"/>
<keyword evidence="6 12" id="KW-0067">ATP-binding</keyword>
<dbReference type="InterPro" id="IPR023298">
    <property type="entry name" value="ATPase_P-typ_TM_dom_sf"/>
</dbReference>
<evidence type="ECO:0000256" key="5">
    <source>
        <dbReference type="ARBA" id="ARBA00022741"/>
    </source>
</evidence>
<feature type="transmembrane region" description="Helical" evidence="14">
    <location>
        <begin position="397"/>
        <end position="417"/>
    </location>
</feature>
<feature type="binding site" evidence="12">
    <location>
        <position position="258"/>
    </location>
    <ligand>
        <name>ATP</name>
        <dbReference type="ChEBI" id="CHEBI:30616"/>
    </ligand>
</feature>
<keyword evidence="8 14" id="KW-1278">Translocase</keyword>
<dbReference type="SUPFAM" id="SSF81665">
    <property type="entry name" value="Calcium ATPase, transmembrane domain M"/>
    <property type="match status" value="1"/>
</dbReference>
<reference evidence="16" key="1">
    <citation type="submission" date="2021-01" db="EMBL/GenBank/DDBJ databases">
        <title>Adiantum capillus-veneris genome.</title>
        <authorList>
            <person name="Fang Y."/>
            <person name="Liao Q."/>
        </authorList>
    </citation>
    <scope>NUCLEOTIDE SEQUENCE</scope>
    <source>
        <strain evidence="16">H3</strain>
        <tissue evidence="16">Leaf</tissue>
    </source>
</reference>
<comment type="subcellular location">
    <subcellularLocation>
        <location evidence="1 14">Membrane</location>
        <topology evidence="1 14">Multi-pass membrane protein</topology>
    </subcellularLocation>
</comment>
<dbReference type="Pfam" id="PF16212">
    <property type="entry name" value="PhoLip_ATPase_C"/>
    <property type="match status" value="1"/>
</dbReference>
<feature type="binding site" evidence="12">
    <location>
        <position position="17"/>
    </location>
    <ligand>
        <name>ATP</name>
        <dbReference type="ChEBI" id="CHEBI:30616"/>
    </ligand>
</feature>
<dbReference type="InterPro" id="IPR001757">
    <property type="entry name" value="P_typ_ATPase"/>
</dbReference>
<evidence type="ECO:0000256" key="14">
    <source>
        <dbReference type="RuleBase" id="RU362033"/>
    </source>
</evidence>
<keyword evidence="5 12" id="KW-0547">Nucleotide-binding</keyword>
<keyword evidence="9 14" id="KW-1133">Transmembrane helix</keyword>
<comment type="similarity">
    <text evidence="2 14">Belongs to the cation transport ATPase (P-type) (TC 3.A.3) family. Type IV subfamily.</text>
</comment>
<evidence type="ECO:0000256" key="3">
    <source>
        <dbReference type="ARBA" id="ARBA00022692"/>
    </source>
</evidence>
<feature type="transmembrane region" description="Helical" evidence="14">
    <location>
        <begin position="429"/>
        <end position="450"/>
    </location>
</feature>
<feature type="binding site" evidence="12">
    <location>
        <position position="51"/>
    </location>
    <ligand>
        <name>ATP</name>
        <dbReference type="ChEBI" id="CHEBI:30616"/>
    </ligand>
</feature>
<dbReference type="GO" id="GO:0005524">
    <property type="term" value="F:ATP binding"/>
    <property type="evidence" value="ECO:0007669"/>
    <property type="project" value="UniProtKB-UniRule"/>
</dbReference>
<dbReference type="SUPFAM" id="SSF81660">
    <property type="entry name" value="Metal cation-transporting ATPase, ATP-binding domain N"/>
    <property type="match status" value="1"/>
</dbReference>
<protein>
    <recommendedName>
        <fullName evidence="14">Phospholipid-transporting ATPase</fullName>
        <ecNumber evidence="14">7.6.2.1</ecNumber>
    </recommendedName>
</protein>
<dbReference type="Gene3D" id="3.40.1110.10">
    <property type="entry name" value="Calcium-transporting ATPase, cytoplasmic domain N"/>
    <property type="match status" value="1"/>
</dbReference>
<dbReference type="EC" id="7.6.2.1" evidence="14"/>
<feature type="transmembrane region" description="Helical" evidence="14">
    <location>
        <begin position="498"/>
        <end position="517"/>
    </location>
</feature>
<evidence type="ECO:0000256" key="12">
    <source>
        <dbReference type="PIRSR" id="PIRSR606539-2"/>
    </source>
</evidence>
<feature type="transmembrane region" description="Helical" evidence="14">
    <location>
        <begin position="340"/>
        <end position="361"/>
    </location>
</feature>
<dbReference type="GO" id="GO:0140326">
    <property type="term" value="F:ATPase-coupled intramembrane lipid transporter activity"/>
    <property type="evidence" value="ECO:0007669"/>
    <property type="project" value="UniProtKB-EC"/>
</dbReference>
<dbReference type="InterPro" id="IPR032630">
    <property type="entry name" value="P_typ_ATPase_c"/>
</dbReference>
<comment type="caution">
    <text evidence="16">The sequence shown here is derived from an EMBL/GenBank/DDBJ whole genome shotgun (WGS) entry which is preliminary data.</text>
</comment>
<evidence type="ECO:0000256" key="7">
    <source>
        <dbReference type="ARBA" id="ARBA00022842"/>
    </source>
</evidence>
<keyword evidence="7 13" id="KW-0460">Magnesium</keyword>
<dbReference type="NCBIfam" id="TIGR01494">
    <property type="entry name" value="ATPase_P-type"/>
    <property type="match status" value="1"/>
</dbReference>
<dbReference type="GO" id="GO:0005886">
    <property type="term" value="C:plasma membrane"/>
    <property type="evidence" value="ECO:0007669"/>
    <property type="project" value="TreeGrafter"/>
</dbReference>
<feature type="binding site" evidence="12">
    <location>
        <position position="234"/>
    </location>
    <ligand>
        <name>ATP</name>
        <dbReference type="ChEBI" id="CHEBI:30616"/>
    </ligand>
</feature>
<dbReference type="SUPFAM" id="SSF56784">
    <property type="entry name" value="HAD-like"/>
    <property type="match status" value="1"/>
</dbReference>
<evidence type="ECO:0000256" key="1">
    <source>
        <dbReference type="ARBA" id="ARBA00004141"/>
    </source>
</evidence>
<keyword evidence="4 13" id="KW-0479">Metal-binding</keyword>